<dbReference type="AlphaFoldDB" id="A0A518EV47"/>
<name>A0A518EV47_9BACT</name>
<reference evidence="3 4" key="1">
    <citation type="submission" date="2019-02" db="EMBL/GenBank/DDBJ databases">
        <title>Deep-cultivation of Planctomycetes and their phenomic and genomic characterization uncovers novel biology.</title>
        <authorList>
            <person name="Wiegand S."/>
            <person name="Jogler M."/>
            <person name="Boedeker C."/>
            <person name="Pinto D."/>
            <person name="Vollmers J."/>
            <person name="Rivas-Marin E."/>
            <person name="Kohn T."/>
            <person name="Peeters S.H."/>
            <person name="Heuer A."/>
            <person name="Rast P."/>
            <person name="Oberbeckmann S."/>
            <person name="Bunk B."/>
            <person name="Jeske O."/>
            <person name="Meyerdierks A."/>
            <person name="Storesund J.E."/>
            <person name="Kallscheuer N."/>
            <person name="Luecker S."/>
            <person name="Lage O.M."/>
            <person name="Pohl T."/>
            <person name="Merkel B.J."/>
            <person name="Hornburger P."/>
            <person name="Mueller R.-W."/>
            <person name="Bruemmer F."/>
            <person name="Labrenz M."/>
            <person name="Spormann A.M."/>
            <person name="Op den Camp H."/>
            <person name="Overmann J."/>
            <person name="Amann R."/>
            <person name="Jetten M.S.M."/>
            <person name="Mascher T."/>
            <person name="Medema M.H."/>
            <person name="Devos D.P."/>
            <person name="Kaster A.-K."/>
            <person name="Ovreas L."/>
            <person name="Rohde M."/>
            <person name="Galperin M.Y."/>
            <person name="Jogler C."/>
        </authorList>
    </citation>
    <scope>NUCLEOTIDE SEQUENCE [LARGE SCALE GENOMIC DNA]</scope>
    <source>
        <strain evidence="3 4">Poly30</strain>
    </source>
</reference>
<dbReference type="PANTHER" id="PTHR34068:SF2">
    <property type="entry name" value="UPF0145 PROTEIN SCO3412"/>
    <property type="match status" value="1"/>
</dbReference>
<dbReference type="Gene3D" id="3.30.110.70">
    <property type="entry name" value="Hypothetical protein apc22750. Chain B"/>
    <property type="match status" value="1"/>
</dbReference>
<dbReference type="SUPFAM" id="SSF117782">
    <property type="entry name" value="YbjQ-like"/>
    <property type="match status" value="1"/>
</dbReference>
<sequence>MLIITTSTVPGSEITEALGLVRGTTVRARHLGSDIIGMMKGIVGGEVHEYTKVVAEAREEAIDRMKAEAFALGADAVIGFRFATSEVAKNAAEVVAYGTAIKMVKRDS</sequence>
<dbReference type="RefSeq" id="WP_145199729.1">
    <property type="nucleotide sequence ID" value="NZ_CP036434.1"/>
</dbReference>
<protein>
    <recommendedName>
        <fullName evidence="2">UPF0145 protein Poly30_34770</fullName>
    </recommendedName>
</protein>
<dbReference type="Proteomes" id="UP000320390">
    <property type="component" value="Chromosome"/>
</dbReference>
<accession>A0A518EV47</accession>
<dbReference type="PANTHER" id="PTHR34068">
    <property type="entry name" value="UPF0145 PROTEIN YBJQ"/>
    <property type="match status" value="1"/>
</dbReference>
<proteinExistence type="inferred from homology"/>
<dbReference type="Pfam" id="PF01906">
    <property type="entry name" value="YbjQ_1"/>
    <property type="match status" value="1"/>
</dbReference>
<dbReference type="EMBL" id="CP036434">
    <property type="protein sequence ID" value="QDV07941.1"/>
    <property type="molecule type" value="Genomic_DNA"/>
</dbReference>
<dbReference type="InterPro" id="IPR002765">
    <property type="entry name" value="UPF0145_YbjQ-like"/>
</dbReference>
<evidence type="ECO:0000313" key="4">
    <source>
        <dbReference type="Proteomes" id="UP000320390"/>
    </source>
</evidence>
<evidence type="ECO:0000256" key="2">
    <source>
        <dbReference type="HAMAP-Rule" id="MF_00338"/>
    </source>
</evidence>
<comment type="similarity">
    <text evidence="1 2">Belongs to the UPF0145 family.</text>
</comment>
<dbReference type="InterPro" id="IPR035439">
    <property type="entry name" value="UPF0145_dom_sf"/>
</dbReference>
<evidence type="ECO:0000256" key="1">
    <source>
        <dbReference type="ARBA" id="ARBA00010751"/>
    </source>
</evidence>
<organism evidence="3 4">
    <name type="scientific">Saltatorellus ferox</name>
    <dbReference type="NCBI Taxonomy" id="2528018"/>
    <lineage>
        <taxon>Bacteria</taxon>
        <taxon>Pseudomonadati</taxon>
        <taxon>Planctomycetota</taxon>
        <taxon>Planctomycetia</taxon>
        <taxon>Planctomycetia incertae sedis</taxon>
        <taxon>Saltatorellus</taxon>
    </lineage>
</organism>
<gene>
    <name evidence="3" type="ORF">Poly30_34770</name>
</gene>
<keyword evidence="4" id="KW-1185">Reference proteome</keyword>
<dbReference type="HAMAP" id="MF_00338">
    <property type="entry name" value="UPF0145"/>
    <property type="match status" value="1"/>
</dbReference>
<evidence type="ECO:0000313" key="3">
    <source>
        <dbReference type="EMBL" id="QDV07941.1"/>
    </source>
</evidence>
<dbReference type="OrthoDB" id="9796448at2"/>